<dbReference type="AlphaFoldDB" id="A0A8H5ZN95"/>
<gene>
    <name evidence="2" type="ORF">GGP41_007723</name>
</gene>
<comment type="caution">
    <text evidence="2">The sequence shown here is derived from an EMBL/GenBank/DDBJ whole genome shotgun (WGS) entry which is preliminary data.</text>
</comment>
<evidence type="ECO:0000313" key="2">
    <source>
        <dbReference type="EMBL" id="KAF5852357.1"/>
    </source>
</evidence>
<organism evidence="2 3">
    <name type="scientific">Cochliobolus sativus</name>
    <name type="common">Common root rot and spot blotch fungus</name>
    <name type="synonym">Bipolaris sorokiniana</name>
    <dbReference type="NCBI Taxonomy" id="45130"/>
    <lineage>
        <taxon>Eukaryota</taxon>
        <taxon>Fungi</taxon>
        <taxon>Dikarya</taxon>
        <taxon>Ascomycota</taxon>
        <taxon>Pezizomycotina</taxon>
        <taxon>Dothideomycetes</taxon>
        <taxon>Pleosporomycetidae</taxon>
        <taxon>Pleosporales</taxon>
        <taxon>Pleosporineae</taxon>
        <taxon>Pleosporaceae</taxon>
        <taxon>Bipolaris</taxon>
    </lineage>
</organism>
<feature type="chain" id="PRO_5034500944" description="Ubiquitin 3 binding protein But2 C-terminal domain-containing protein" evidence="1">
    <location>
        <begin position="17"/>
        <end position="177"/>
    </location>
</feature>
<dbReference type="EMBL" id="WNKQ01000003">
    <property type="protein sequence ID" value="KAF5852357.1"/>
    <property type="molecule type" value="Genomic_DNA"/>
</dbReference>
<sequence length="177" mass="19212">MRSFITLSLLTSGAFAVWNPKVCNNVGGCISGQTPLPDPFKCPDGTRLDLQQSVSVDIDTWSGEYDIISKAEFPDHCLYGAKPSDNDLFVVTTLDLGRKMYSFTSQTCTDKNPPVNCYSALPNPGSSTICFIVDSNGEECAANPSAGRCERGLTSLNIPDPCRGWKLGMPDQSVRQF</sequence>
<keyword evidence="1" id="KW-0732">Signal</keyword>
<protein>
    <recommendedName>
        <fullName evidence="4">Ubiquitin 3 binding protein But2 C-terminal domain-containing protein</fullName>
    </recommendedName>
</protein>
<evidence type="ECO:0008006" key="4">
    <source>
        <dbReference type="Google" id="ProtNLM"/>
    </source>
</evidence>
<feature type="signal peptide" evidence="1">
    <location>
        <begin position="1"/>
        <end position="16"/>
    </location>
</feature>
<name>A0A8H5ZN95_COCSA</name>
<dbReference type="Proteomes" id="UP000624244">
    <property type="component" value="Unassembled WGS sequence"/>
</dbReference>
<reference evidence="2" key="1">
    <citation type="submission" date="2019-11" db="EMBL/GenBank/DDBJ databases">
        <title>Bipolaris sorokiniana Genome sequencing.</title>
        <authorList>
            <person name="Wang H."/>
        </authorList>
    </citation>
    <scope>NUCLEOTIDE SEQUENCE</scope>
</reference>
<evidence type="ECO:0000313" key="3">
    <source>
        <dbReference type="Proteomes" id="UP000624244"/>
    </source>
</evidence>
<proteinExistence type="predicted"/>
<dbReference type="OMA" id="TSCALID"/>
<evidence type="ECO:0000256" key="1">
    <source>
        <dbReference type="SAM" id="SignalP"/>
    </source>
</evidence>
<accession>A0A8H5ZN95</accession>